<name>A0ABN7W1A8_GIGMA</name>
<evidence type="ECO:0000313" key="1">
    <source>
        <dbReference type="EMBL" id="CAG8811725.1"/>
    </source>
</evidence>
<gene>
    <name evidence="1" type="ORF">GMARGA_LOCUS25403</name>
</gene>
<protein>
    <submittedName>
        <fullName evidence="1">17943_t:CDS:1</fullName>
    </submittedName>
</protein>
<evidence type="ECO:0000313" key="2">
    <source>
        <dbReference type="Proteomes" id="UP000789901"/>
    </source>
</evidence>
<comment type="caution">
    <text evidence="1">The sequence shown here is derived from an EMBL/GenBank/DDBJ whole genome shotgun (WGS) entry which is preliminary data.</text>
</comment>
<accession>A0ABN7W1A8</accession>
<organism evidence="1 2">
    <name type="scientific">Gigaspora margarita</name>
    <dbReference type="NCBI Taxonomy" id="4874"/>
    <lineage>
        <taxon>Eukaryota</taxon>
        <taxon>Fungi</taxon>
        <taxon>Fungi incertae sedis</taxon>
        <taxon>Mucoromycota</taxon>
        <taxon>Glomeromycotina</taxon>
        <taxon>Glomeromycetes</taxon>
        <taxon>Diversisporales</taxon>
        <taxon>Gigasporaceae</taxon>
        <taxon>Gigaspora</taxon>
    </lineage>
</organism>
<dbReference type="EMBL" id="CAJVQB010028085">
    <property type="protein sequence ID" value="CAG8811725.1"/>
    <property type="molecule type" value="Genomic_DNA"/>
</dbReference>
<proteinExistence type="predicted"/>
<dbReference type="Proteomes" id="UP000789901">
    <property type="component" value="Unassembled WGS sequence"/>
</dbReference>
<sequence length="132" mass="14897">NLLSRLHYLPTGKQPLWFTFLEKTFIENNIHCSILSNYQPRVKLVDISSIQILYQLLIGLPNIDTLQFQLYPLSPISCMSCPGCNLNTNHLSFACTIEISATLSTLLYGKIQPNKQLNLNANYIDPILSTAI</sequence>
<feature type="non-terminal residue" evidence="1">
    <location>
        <position position="1"/>
    </location>
</feature>
<keyword evidence="2" id="KW-1185">Reference proteome</keyword>
<reference evidence="1 2" key="1">
    <citation type="submission" date="2021-06" db="EMBL/GenBank/DDBJ databases">
        <authorList>
            <person name="Kallberg Y."/>
            <person name="Tangrot J."/>
            <person name="Rosling A."/>
        </authorList>
    </citation>
    <scope>NUCLEOTIDE SEQUENCE [LARGE SCALE GENOMIC DNA]</scope>
    <source>
        <strain evidence="1 2">120-4 pot B 10/14</strain>
    </source>
</reference>